<evidence type="ECO:0000259" key="10">
    <source>
        <dbReference type="Pfam" id="PF03372"/>
    </source>
</evidence>
<dbReference type="AlphaFoldDB" id="A0A841SHH0"/>
<dbReference type="InterPro" id="IPR036691">
    <property type="entry name" value="Endo/exonu/phosph_ase_sf"/>
</dbReference>
<evidence type="ECO:0000256" key="6">
    <source>
        <dbReference type="ARBA" id="ARBA00022801"/>
    </source>
</evidence>
<dbReference type="GO" id="GO:0046872">
    <property type="term" value="F:metal ion binding"/>
    <property type="evidence" value="ECO:0007669"/>
    <property type="project" value="UniProtKB-KW"/>
</dbReference>
<dbReference type="GO" id="GO:0004519">
    <property type="term" value="F:endonuclease activity"/>
    <property type="evidence" value="ECO:0007669"/>
    <property type="project" value="UniProtKB-KW"/>
</dbReference>
<dbReference type="PANTHER" id="PTHR15822">
    <property type="entry name" value="TRAF AND TNF RECEPTOR-ASSOCIATED PROTEIN"/>
    <property type="match status" value="1"/>
</dbReference>
<evidence type="ECO:0000256" key="5">
    <source>
        <dbReference type="ARBA" id="ARBA00022763"/>
    </source>
</evidence>
<evidence type="ECO:0000256" key="1">
    <source>
        <dbReference type="ARBA" id="ARBA00001936"/>
    </source>
</evidence>
<keyword evidence="3" id="KW-0540">Nuclease</keyword>
<keyword evidence="7" id="KW-0460">Magnesium</keyword>
<evidence type="ECO:0000256" key="4">
    <source>
        <dbReference type="ARBA" id="ARBA00022723"/>
    </source>
</evidence>
<feature type="domain" description="Endonuclease/exonuclease/phosphatase" evidence="10">
    <location>
        <begin position="55"/>
        <end position="283"/>
    </location>
</feature>
<dbReference type="GO" id="GO:0004527">
    <property type="term" value="F:exonuclease activity"/>
    <property type="evidence" value="ECO:0007669"/>
    <property type="project" value="UniProtKB-KW"/>
</dbReference>
<dbReference type="GO" id="GO:0070260">
    <property type="term" value="F:5'-tyrosyl-DNA phosphodiesterase activity"/>
    <property type="evidence" value="ECO:0007669"/>
    <property type="project" value="TreeGrafter"/>
</dbReference>
<evidence type="ECO:0000256" key="9">
    <source>
        <dbReference type="SAM" id="SignalP"/>
    </source>
</evidence>
<keyword evidence="9" id="KW-0732">Signal</keyword>
<name>A0A841SHH0_9ACTN</name>
<comment type="cofactor">
    <cofactor evidence="1">
        <name>Mn(2+)</name>
        <dbReference type="ChEBI" id="CHEBI:29035"/>
    </cofactor>
</comment>
<protein>
    <submittedName>
        <fullName evidence="11">Endonuclease/exonuclease/phosphatase family metal-dependent hydrolase</fullName>
    </submittedName>
</protein>
<evidence type="ECO:0000256" key="7">
    <source>
        <dbReference type="ARBA" id="ARBA00022842"/>
    </source>
</evidence>
<keyword evidence="8" id="KW-0234">DNA repair</keyword>
<comment type="cofactor">
    <cofactor evidence="2">
        <name>Mg(2+)</name>
        <dbReference type="ChEBI" id="CHEBI:18420"/>
    </cofactor>
</comment>
<gene>
    <name evidence="11" type="ORF">HNR71_003163</name>
</gene>
<dbReference type="RefSeq" id="WP_171671793.1">
    <property type="nucleotide sequence ID" value="NZ_BAAAGT010000003.1"/>
</dbReference>
<dbReference type="PANTHER" id="PTHR15822:SF4">
    <property type="entry name" value="TYROSYL-DNA PHOSPHODIESTERASE 2"/>
    <property type="match status" value="1"/>
</dbReference>
<feature type="chain" id="PRO_5032308141" evidence="9">
    <location>
        <begin position="24"/>
        <end position="294"/>
    </location>
</feature>
<dbReference type="InterPro" id="IPR005135">
    <property type="entry name" value="Endo/exonuclease/phosphatase"/>
</dbReference>
<evidence type="ECO:0000313" key="12">
    <source>
        <dbReference type="Proteomes" id="UP000553957"/>
    </source>
</evidence>
<comment type="caution">
    <text evidence="11">The sequence shown here is derived from an EMBL/GenBank/DDBJ whole genome shotgun (WGS) entry which is preliminary data.</text>
</comment>
<evidence type="ECO:0000256" key="8">
    <source>
        <dbReference type="ARBA" id="ARBA00023204"/>
    </source>
</evidence>
<dbReference type="Proteomes" id="UP000553957">
    <property type="component" value="Unassembled WGS sequence"/>
</dbReference>
<reference evidence="11 12" key="1">
    <citation type="submission" date="2020-08" db="EMBL/GenBank/DDBJ databases">
        <title>Sequencing the genomes of 1000 actinobacteria strains.</title>
        <authorList>
            <person name="Klenk H.-P."/>
        </authorList>
    </citation>
    <scope>NUCLEOTIDE SEQUENCE [LARGE SCALE GENOMIC DNA]</scope>
    <source>
        <strain evidence="11 12">DSM 15626</strain>
    </source>
</reference>
<feature type="signal peptide" evidence="9">
    <location>
        <begin position="1"/>
        <end position="23"/>
    </location>
</feature>
<keyword evidence="6 11" id="KW-0378">Hydrolase</keyword>
<proteinExistence type="predicted"/>
<keyword evidence="11" id="KW-0255">Endonuclease</keyword>
<dbReference type="InterPro" id="IPR051547">
    <property type="entry name" value="TDP2-like"/>
</dbReference>
<dbReference type="Pfam" id="PF03372">
    <property type="entry name" value="Exo_endo_phos"/>
    <property type="match status" value="1"/>
</dbReference>
<keyword evidence="11" id="KW-0269">Exonuclease</keyword>
<sequence>MRRVAGVLIALGLLLGSITPASAAGTTYKVWSWNVSGWVMNKASISTGMVSGAVSSIQARDADFVVLTEVCRQQYKEIQRRLAATGWPQDSTNFSRFAAQRETVCNGQAFGEAIFSRLPLGTASSVLLPQDETVEQRKLLCAPLVARPKLRVCAVHVTPYSTNVAQLDKVLATLEQHNANGDTTLVAGDFNAQPSWARLDKYYDAALTTDHNGQNRGNYRELDDTDANCPGYGEATTENNTSGACNQAAKIDLIFVRKNHLAGPYSADSLAIAQSCAGPCSDHRILTATVTLDR</sequence>
<dbReference type="SUPFAM" id="SSF56219">
    <property type="entry name" value="DNase I-like"/>
    <property type="match status" value="1"/>
</dbReference>
<keyword evidence="4" id="KW-0479">Metal-binding</keyword>
<evidence type="ECO:0000256" key="3">
    <source>
        <dbReference type="ARBA" id="ARBA00022722"/>
    </source>
</evidence>
<dbReference type="Gene3D" id="3.60.10.10">
    <property type="entry name" value="Endonuclease/exonuclease/phosphatase"/>
    <property type="match status" value="1"/>
</dbReference>
<dbReference type="EMBL" id="JACHKF010000001">
    <property type="protein sequence ID" value="MBB6567526.1"/>
    <property type="molecule type" value="Genomic_DNA"/>
</dbReference>
<organism evidence="11 12">
    <name type="scientific">Kribbella sandramycini</name>
    <dbReference type="NCBI Taxonomy" id="60450"/>
    <lineage>
        <taxon>Bacteria</taxon>
        <taxon>Bacillati</taxon>
        <taxon>Actinomycetota</taxon>
        <taxon>Actinomycetes</taxon>
        <taxon>Propionibacteriales</taxon>
        <taxon>Kribbellaceae</taxon>
        <taxon>Kribbella</taxon>
    </lineage>
</organism>
<evidence type="ECO:0000313" key="11">
    <source>
        <dbReference type="EMBL" id="MBB6567526.1"/>
    </source>
</evidence>
<evidence type="ECO:0000256" key="2">
    <source>
        <dbReference type="ARBA" id="ARBA00001946"/>
    </source>
</evidence>
<keyword evidence="5" id="KW-0227">DNA damage</keyword>
<accession>A0A841SHH0</accession>
<dbReference type="GO" id="GO:0003697">
    <property type="term" value="F:single-stranded DNA binding"/>
    <property type="evidence" value="ECO:0007669"/>
    <property type="project" value="TreeGrafter"/>
</dbReference>
<dbReference type="GO" id="GO:0006302">
    <property type="term" value="P:double-strand break repair"/>
    <property type="evidence" value="ECO:0007669"/>
    <property type="project" value="TreeGrafter"/>
</dbReference>
<dbReference type="GO" id="GO:0005737">
    <property type="term" value="C:cytoplasm"/>
    <property type="evidence" value="ECO:0007669"/>
    <property type="project" value="TreeGrafter"/>
</dbReference>